<dbReference type="InterPro" id="IPR050401">
    <property type="entry name" value="Cyclic_nucleotide_synthase"/>
</dbReference>
<dbReference type="SUPFAM" id="SSF55073">
    <property type="entry name" value="Nucleotide cyclase"/>
    <property type="match status" value="1"/>
</dbReference>
<name>A0A0D6LPU1_9BILA</name>
<dbReference type="PROSITE" id="PS50011">
    <property type="entry name" value="PROTEIN_KINASE_DOM"/>
    <property type="match status" value="1"/>
</dbReference>
<keyword evidence="9 14" id="KW-0472">Membrane</keyword>
<dbReference type="InterPro" id="IPR029787">
    <property type="entry name" value="Nucleotide_cyclase"/>
</dbReference>
<keyword evidence="11" id="KW-0456">Lyase</keyword>
<evidence type="ECO:0000256" key="1">
    <source>
        <dbReference type="ARBA" id="ARBA00001436"/>
    </source>
</evidence>
<evidence type="ECO:0000256" key="9">
    <source>
        <dbReference type="ARBA" id="ARBA00023136"/>
    </source>
</evidence>
<dbReference type="GO" id="GO:0035556">
    <property type="term" value="P:intracellular signal transduction"/>
    <property type="evidence" value="ECO:0007669"/>
    <property type="project" value="InterPro"/>
</dbReference>
<accession>A0A0D6LPU1</accession>
<dbReference type="GO" id="GO:0005886">
    <property type="term" value="C:plasma membrane"/>
    <property type="evidence" value="ECO:0007669"/>
    <property type="project" value="UniProtKB-SubCell"/>
</dbReference>
<keyword evidence="5 14" id="KW-0812">Transmembrane</keyword>
<feature type="domain" description="Protein kinase" evidence="15">
    <location>
        <begin position="540"/>
        <end position="810"/>
    </location>
</feature>
<keyword evidence="6" id="KW-0732">Signal</keyword>
<dbReference type="InterPro" id="IPR001245">
    <property type="entry name" value="Ser-Thr/Tyr_kinase_cat_dom"/>
</dbReference>
<dbReference type="Gene3D" id="3.40.50.2300">
    <property type="match status" value="2"/>
</dbReference>
<dbReference type="PANTHER" id="PTHR11920">
    <property type="entry name" value="GUANYLYL CYCLASE"/>
    <property type="match status" value="1"/>
</dbReference>
<proteinExistence type="predicted"/>
<evidence type="ECO:0000256" key="10">
    <source>
        <dbReference type="ARBA" id="ARBA00023180"/>
    </source>
</evidence>
<evidence type="ECO:0000313" key="17">
    <source>
        <dbReference type="EMBL" id="EPB73879.1"/>
    </source>
</evidence>
<keyword evidence="12" id="KW-0141">cGMP biosynthesis</keyword>
<dbReference type="GO" id="GO:0004016">
    <property type="term" value="F:adenylate cyclase activity"/>
    <property type="evidence" value="ECO:0007669"/>
    <property type="project" value="TreeGrafter"/>
</dbReference>
<evidence type="ECO:0000256" key="11">
    <source>
        <dbReference type="ARBA" id="ARBA00023239"/>
    </source>
</evidence>
<reference evidence="17 18" key="1">
    <citation type="submission" date="2013-05" db="EMBL/GenBank/DDBJ databases">
        <title>Draft genome of the parasitic nematode Anyclostoma ceylanicum.</title>
        <authorList>
            <person name="Mitreva M."/>
        </authorList>
    </citation>
    <scope>NUCLEOTIDE SEQUENCE [LARGE SCALE GENOMIC DNA]</scope>
</reference>
<keyword evidence="13" id="KW-0175">Coiled coil</keyword>
<keyword evidence="10" id="KW-0325">Glycoprotein</keyword>
<dbReference type="InterPro" id="IPR011645">
    <property type="entry name" value="HNOB_dom_associated"/>
</dbReference>
<dbReference type="GO" id="GO:0001653">
    <property type="term" value="F:peptide receptor activity"/>
    <property type="evidence" value="ECO:0007669"/>
    <property type="project" value="TreeGrafter"/>
</dbReference>
<evidence type="ECO:0000256" key="6">
    <source>
        <dbReference type="ARBA" id="ARBA00022729"/>
    </source>
</evidence>
<dbReference type="GO" id="GO:0004672">
    <property type="term" value="F:protein kinase activity"/>
    <property type="evidence" value="ECO:0007669"/>
    <property type="project" value="InterPro"/>
</dbReference>
<dbReference type="CDD" id="cd06352">
    <property type="entry name" value="PBP1_NPR_GC-like"/>
    <property type="match status" value="1"/>
</dbReference>
<evidence type="ECO:0000256" key="7">
    <source>
        <dbReference type="ARBA" id="ARBA00022741"/>
    </source>
</evidence>
<dbReference type="InterPro" id="IPR011009">
    <property type="entry name" value="Kinase-like_dom_sf"/>
</dbReference>
<dbReference type="InterPro" id="IPR028082">
    <property type="entry name" value="Peripla_BP_I"/>
</dbReference>
<keyword evidence="4" id="KW-1003">Cell membrane</keyword>
<dbReference type="Pfam" id="PF01094">
    <property type="entry name" value="ANF_receptor"/>
    <property type="match status" value="1"/>
</dbReference>
<dbReference type="Proteomes" id="UP000054495">
    <property type="component" value="Unassembled WGS sequence"/>
</dbReference>
<dbReference type="EMBL" id="KE124966">
    <property type="protein sequence ID" value="EPB73879.1"/>
    <property type="molecule type" value="Genomic_DNA"/>
</dbReference>
<dbReference type="Gene3D" id="3.30.70.1230">
    <property type="entry name" value="Nucleotide cyclase"/>
    <property type="match status" value="1"/>
</dbReference>
<dbReference type="InterPro" id="IPR001828">
    <property type="entry name" value="ANF_lig-bd_rcpt"/>
</dbReference>
<evidence type="ECO:0000256" key="2">
    <source>
        <dbReference type="ARBA" id="ARBA00004251"/>
    </source>
</evidence>
<evidence type="ECO:0000313" key="18">
    <source>
        <dbReference type="Proteomes" id="UP000054495"/>
    </source>
</evidence>
<dbReference type="Pfam" id="PF07701">
    <property type="entry name" value="HNOBA"/>
    <property type="match status" value="1"/>
</dbReference>
<keyword evidence="18" id="KW-1185">Reference proteome</keyword>
<evidence type="ECO:0000256" key="8">
    <source>
        <dbReference type="ARBA" id="ARBA00022989"/>
    </source>
</evidence>
<dbReference type="AlphaFoldDB" id="A0A0D6LPU1"/>
<dbReference type="PANTHER" id="PTHR11920:SF495">
    <property type="entry name" value="RECEPTOR-TYPE GUANYLATE CYCLASE GCY-7"/>
    <property type="match status" value="1"/>
</dbReference>
<gene>
    <name evidence="17" type="ORF">ANCCEY_07028</name>
</gene>
<evidence type="ECO:0000256" key="5">
    <source>
        <dbReference type="ARBA" id="ARBA00022692"/>
    </source>
</evidence>
<organism evidence="17 18">
    <name type="scientific">Ancylostoma ceylanicum</name>
    <dbReference type="NCBI Taxonomy" id="53326"/>
    <lineage>
        <taxon>Eukaryota</taxon>
        <taxon>Metazoa</taxon>
        <taxon>Ecdysozoa</taxon>
        <taxon>Nematoda</taxon>
        <taxon>Chromadorea</taxon>
        <taxon>Rhabditida</taxon>
        <taxon>Rhabditina</taxon>
        <taxon>Rhabditomorpha</taxon>
        <taxon>Strongyloidea</taxon>
        <taxon>Ancylostomatidae</taxon>
        <taxon>Ancylostomatinae</taxon>
        <taxon>Ancylostoma</taxon>
    </lineage>
</organism>
<evidence type="ECO:0000256" key="4">
    <source>
        <dbReference type="ARBA" id="ARBA00022475"/>
    </source>
</evidence>
<comment type="subcellular location">
    <subcellularLocation>
        <location evidence="2">Cell membrane</location>
        <topology evidence="2">Single-pass type I membrane protein</topology>
    </subcellularLocation>
</comment>
<protein>
    <recommendedName>
        <fullName evidence="3">guanylate cyclase</fullName>
        <ecNumber evidence="3">4.6.1.2</ecNumber>
    </recommendedName>
</protein>
<feature type="transmembrane region" description="Helical" evidence="14">
    <location>
        <begin position="489"/>
        <end position="512"/>
    </location>
</feature>
<sequence length="918" mass="103603">MSRPSMYSFWHISGPQRSSATAHICAAFKGDAISCWSVNRLFQRFNPGDILLENRPRSGRPTVTENQSWVLYVNQTQQKSWLPLGESPPKEQKGKLHEKKLVCSQHTPNSASSTNRSSSRIRRTIKIGGLFVDDNSTYSPFVGYTGSIGALYVAIDRIRKSHLLDDFDFNITIRYDNCIERDAVGLASELIRDFQVDAIIGPTCNVLYTLSNTVAMRNVSTSEVTDALKQTSARARIIIVCLTDSAHKRLFMLTAADQGMLNDEYVYIFADLHATGYTIGSSANHTVFVWEDQSDTPDGRDSDAHEAFMRTFMLTDISDDSDPGSSVDNFTALVSQKMTETPIKCTQCTEEKGWKMAQYADQLHDAMIIYATVVNKTLEANRNIRDGDWMFDRTAATYEGALGNVTIAWDGARIPSFIFTGLSDSDGPKKLAVIEMDKEGLNATLVMLYSPEQEKDVVWNGRSRPSTVPPCGFIGSKCPISFYEAYRTYVILAACIAALLVVAVILVIIASLRAKQKERQRQDAMWKIPPHELRKTTHRTKSQSFISSSSVNNSKVLETQSETDKMCYFYRGKDALAAFKHSVMLRFEEHTNAEFRKMRQIEHDNLNRFVGISVDNGMIYSLWRFCARGTLQGVITKGSLPMDTIFIQSMMMDIASGLNYIHESSMGVHGRLTSQNCVVDDRWQVKVSYYGMSSIKEYEQRTLEEQLWTAPELLRGEVDDVGTKEADAYSFAIIASEMITKKPAWDLDNRKESAKEIVRLVMKSSMNPYRPNIDTHETADVIPSLVHLIRECWSEAPRHRPNMKKVRSLLAAMQRGKKLNLMDHVMNTLENYASSLEAEVEERMKELVAEKKKSDTLLYRMLPKQVADKLKAGQPIEPESYDNVTIFFSDVVSFTTLASKCTPMQIYSKGLLHLNHAE</sequence>
<evidence type="ECO:0000256" key="14">
    <source>
        <dbReference type="SAM" id="Phobius"/>
    </source>
</evidence>
<dbReference type="Gene3D" id="1.10.510.10">
    <property type="entry name" value="Transferase(Phosphotransferase) domain 1"/>
    <property type="match status" value="1"/>
</dbReference>
<dbReference type="Gene3D" id="6.10.250.780">
    <property type="match status" value="1"/>
</dbReference>
<feature type="coiled-coil region" evidence="13">
    <location>
        <begin position="826"/>
        <end position="853"/>
    </location>
</feature>
<comment type="catalytic activity">
    <reaction evidence="1">
        <text>GTP = 3',5'-cyclic GMP + diphosphate</text>
        <dbReference type="Rhea" id="RHEA:13665"/>
        <dbReference type="ChEBI" id="CHEBI:33019"/>
        <dbReference type="ChEBI" id="CHEBI:37565"/>
        <dbReference type="ChEBI" id="CHEBI:57746"/>
        <dbReference type="EC" id="4.6.1.2"/>
    </reaction>
</comment>
<dbReference type="PROSITE" id="PS50125">
    <property type="entry name" value="GUANYLATE_CYCLASE_2"/>
    <property type="match status" value="1"/>
</dbReference>
<dbReference type="Pfam" id="PF00211">
    <property type="entry name" value="Guanylate_cyc"/>
    <property type="match status" value="1"/>
</dbReference>
<feature type="domain" description="Guanylate cyclase" evidence="16">
    <location>
        <begin position="885"/>
        <end position="918"/>
    </location>
</feature>
<dbReference type="GO" id="GO:0004383">
    <property type="term" value="F:guanylate cyclase activity"/>
    <property type="evidence" value="ECO:0007669"/>
    <property type="project" value="UniProtKB-EC"/>
</dbReference>
<dbReference type="Pfam" id="PF07714">
    <property type="entry name" value="PK_Tyr_Ser-Thr"/>
    <property type="match status" value="1"/>
</dbReference>
<dbReference type="SUPFAM" id="SSF53822">
    <property type="entry name" value="Periplasmic binding protein-like I"/>
    <property type="match status" value="1"/>
</dbReference>
<dbReference type="EC" id="4.6.1.2" evidence="3"/>
<evidence type="ECO:0000256" key="3">
    <source>
        <dbReference type="ARBA" id="ARBA00012202"/>
    </source>
</evidence>
<dbReference type="GO" id="GO:0007168">
    <property type="term" value="P:receptor guanylyl cyclase signaling pathway"/>
    <property type="evidence" value="ECO:0007669"/>
    <property type="project" value="TreeGrafter"/>
</dbReference>
<evidence type="ECO:0000259" key="15">
    <source>
        <dbReference type="PROSITE" id="PS50011"/>
    </source>
</evidence>
<evidence type="ECO:0000256" key="13">
    <source>
        <dbReference type="SAM" id="Coils"/>
    </source>
</evidence>
<dbReference type="GO" id="GO:0005524">
    <property type="term" value="F:ATP binding"/>
    <property type="evidence" value="ECO:0007669"/>
    <property type="project" value="InterPro"/>
</dbReference>
<evidence type="ECO:0000259" key="16">
    <source>
        <dbReference type="PROSITE" id="PS50125"/>
    </source>
</evidence>
<dbReference type="InterPro" id="IPR001054">
    <property type="entry name" value="A/G_cyclase"/>
</dbReference>
<dbReference type="InterPro" id="IPR000719">
    <property type="entry name" value="Prot_kinase_dom"/>
</dbReference>
<evidence type="ECO:0000256" key="12">
    <source>
        <dbReference type="ARBA" id="ARBA00023293"/>
    </source>
</evidence>
<dbReference type="SUPFAM" id="SSF56112">
    <property type="entry name" value="Protein kinase-like (PK-like)"/>
    <property type="match status" value="1"/>
</dbReference>
<keyword evidence="7" id="KW-0547">Nucleotide-binding</keyword>
<keyword evidence="8 14" id="KW-1133">Transmembrane helix</keyword>